<dbReference type="EMBL" id="CP036348">
    <property type="protein sequence ID" value="QDV71482.1"/>
    <property type="molecule type" value="Genomic_DNA"/>
</dbReference>
<evidence type="ECO:0000313" key="2">
    <source>
        <dbReference type="Proteomes" id="UP000315082"/>
    </source>
</evidence>
<keyword evidence="2" id="KW-1185">Reference proteome</keyword>
<dbReference type="Proteomes" id="UP000315082">
    <property type="component" value="Chromosome"/>
</dbReference>
<dbReference type="RefSeq" id="WP_145102049.1">
    <property type="nucleotide sequence ID" value="NZ_CP036348.1"/>
</dbReference>
<protein>
    <submittedName>
        <fullName evidence="1">Uncharacterized protein</fullName>
    </submittedName>
</protein>
<organism evidence="1 2">
    <name type="scientific">Rosistilla carotiformis</name>
    <dbReference type="NCBI Taxonomy" id="2528017"/>
    <lineage>
        <taxon>Bacteria</taxon>
        <taxon>Pseudomonadati</taxon>
        <taxon>Planctomycetota</taxon>
        <taxon>Planctomycetia</taxon>
        <taxon>Pirellulales</taxon>
        <taxon>Pirellulaceae</taxon>
        <taxon>Rosistilla</taxon>
    </lineage>
</organism>
<name>A0A518K110_9BACT</name>
<proteinExistence type="predicted"/>
<gene>
    <name evidence="1" type="ORF">Poly24_52180</name>
</gene>
<accession>A0A518K110</accession>
<evidence type="ECO:0000313" key="1">
    <source>
        <dbReference type="EMBL" id="QDV71482.1"/>
    </source>
</evidence>
<dbReference type="KEGG" id="rcf:Poly24_52180"/>
<reference evidence="1 2" key="1">
    <citation type="submission" date="2019-02" db="EMBL/GenBank/DDBJ databases">
        <title>Deep-cultivation of Planctomycetes and their phenomic and genomic characterization uncovers novel biology.</title>
        <authorList>
            <person name="Wiegand S."/>
            <person name="Jogler M."/>
            <person name="Boedeker C."/>
            <person name="Pinto D."/>
            <person name="Vollmers J."/>
            <person name="Rivas-Marin E."/>
            <person name="Kohn T."/>
            <person name="Peeters S.H."/>
            <person name="Heuer A."/>
            <person name="Rast P."/>
            <person name="Oberbeckmann S."/>
            <person name="Bunk B."/>
            <person name="Jeske O."/>
            <person name="Meyerdierks A."/>
            <person name="Storesund J.E."/>
            <person name="Kallscheuer N."/>
            <person name="Luecker S."/>
            <person name="Lage O.M."/>
            <person name="Pohl T."/>
            <person name="Merkel B.J."/>
            <person name="Hornburger P."/>
            <person name="Mueller R.-W."/>
            <person name="Bruemmer F."/>
            <person name="Labrenz M."/>
            <person name="Spormann A.M."/>
            <person name="Op den Camp H."/>
            <person name="Overmann J."/>
            <person name="Amann R."/>
            <person name="Jetten M.S.M."/>
            <person name="Mascher T."/>
            <person name="Medema M.H."/>
            <person name="Devos D.P."/>
            <person name="Kaster A.-K."/>
            <person name="Ovreas L."/>
            <person name="Rohde M."/>
            <person name="Galperin M.Y."/>
            <person name="Jogler C."/>
        </authorList>
    </citation>
    <scope>NUCLEOTIDE SEQUENCE [LARGE SCALE GENOMIC DNA]</scope>
    <source>
        <strain evidence="1 2">Poly24</strain>
    </source>
</reference>
<dbReference type="AlphaFoldDB" id="A0A518K110"/>
<sequence>MRDDPEGIADECAPPPGAAIDYVNGTGGIRCAQTTGYRMRSLRDLAHGSAEASTPATQPQ</sequence>